<evidence type="ECO:0000313" key="1">
    <source>
        <dbReference type="EMBL" id="VAW13184.1"/>
    </source>
</evidence>
<accession>A0A3B0TXD6</accession>
<organism evidence="1">
    <name type="scientific">hydrothermal vent metagenome</name>
    <dbReference type="NCBI Taxonomy" id="652676"/>
    <lineage>
        <taxon>unclassified sequences</taxon>
        <taxon>metagenomes</taxon>
        <taxon>ecological metagenomes</taxon>
    </lineage>
</organism>
<sequence length="124" mass="14561">MENSNLKGRILLEMEDLIAQSCLKQKVAPNYENLHVAIVKKHYNAAEVSIDYHRGRVEMDIVMDDRDYNPKSLNLYMPTLHANLWFRNLCDFLRSCIDYDNKSLAFYANLLRSYTNRNMPQITA</sequence>
<dbReference type="EMBL" id="UOEL01000100">
    <property type="protein sequence ID" value="VAW13184.1"/>
    <property type="molecule type" value="Genomic_DNA"/>
</dbReference>
<gene>
    <name evidence="1" type="ORF">MNBD_BACTEROID03-2535</name>
</gene>
<dbReference type="AlphaFoldDB" id="A0A3B0TXD6"/>
<name>A0A3B0TXD6_9ZZZZ</name>
<proteinExistence type="predicted"/>
<protein>
    <submittedName>
        <fullName evidence="1">Uncharacterized protein</fullName>
    </submittedName>
</protein>
<reference evidence="1" key="1">
    <citation type="submission" date="2018-06" db="EMBL/GenBank/DDBJ databases">
        <authorList>
            <person name="Zhirakovskaya E."/>
        </authorList>
    </citation>
    <scope>NUCLEOTIDE SEQUENCE</scope>
</reference>